<gene>
    <name evidence="1" type="ORF">AHOG_01865</name>
</gene>
<organism evidence="1 2">
    <name type="scientific">Actinoalloteichus hoggarensis</name>
    <dbReference type="NCBI Taxonomy" id="1470176"/>
    <lineage>
        <taxon>Bacteria</taxon>
        <taxon>Bacillati</taxon>
        <taxon>Actinomycetota</taxon>
        <taxon>Actinomycetes</taxon>
        <taxon>Pseudonocardiales</taxon>
        <taxon>Pseudonocardiaceae</taxon>
        <taxon>Actinoalloteichus</taxon>
    </lineage>
</organism>
<dbReference type="RefSeq" id="WP_093939816.1">
    <property type="nucleotide sequence ID" value="NZ_CP022521.1"/>
</dbReference>
<dbReference type="EMBL" id="CP022521">
    <property type="protein sequence ID" value="ASO18037.1"/>
    <property type="molecule type" value="Genomic_DNA"/>
</dbReference>
<protein>
    <submittedName>
        <fullName evidence="1">Uncharacterized protein</fullName>
    </submittedName>
</protein>
<dbReference type="Proteomes" id="UP000204221">
    <property type="component" value="Chromosome"/>
</dbReference>
<proteinExistence type="predicted"/>
<dbReference type="AlphaFoldDB" id="A0A221VX41"/>
<reference evidence="1 2" key="1">
    <citation type="submission" date="2017-07" db="EMBL/GenBank/DDBJ databases">
        <title>Complete genome sequence of Actinoalloteichus hoggarensis DSM 45943, type strain of Actinoalloteichus hoggarensis.</title>
        <authorList>
            <person name="Ruckert C."/>
            <person name="Nouioui I."/>
            <person name="Willmese J."/>
            <person name="van Wezel G."/>
            <person name="Klenk H.-P."/>
            <person name="Kalinowski J."/>
            <person name="Zotchev S.B."/>
        </authorList>
    </citation>
    <scope>NUCLEOTIDE SEQUENCE [LARGE SCALE GENOMIC DNA]</scope>
    <source>
        <strain evidence="1 2">DSM 45943</strain>
    </source>
</reference>
<evidence type="ECO:0000313" key="2">
    <source>
        <dbReference type="Proteomes" id="UP000204221"/>
    </source>
</evidence>
<dbReference type="KEGG" id="ahg:AHOG_01865"/>
<evidence type="ECO:0000313" key="1">
    <source>
        <dbReference type="EMBL" id="ASO18037.1"/>
    </source>
</evidence>
<accession>A0A221VX41</accession>
<sequence length="84" mass="8715">MHSSGEIRTLMNAAVDDLPVVALAGQHTAATTAGAELRAACRSSRDDRTEQAVDLVDGGAHDVDSAGRCLHRLGDILQSYAAAL</sequence>
<keyword evidence="2" id="KW-1185">Reference proteome</keyword>
<name>A0A221VX41_9PSEU</name>